<evidence type="ECO:0000313" key="3">
    <source>
        <dbReference type="Proteomes" id="UP000241074"/>
    </source>
</evidence>
<reference evidence="2 3" key="2">
    <citation type="submission" date="2018-03" db="EMBL/GenBank/DDBJ databases">
        <authorList>
            <person name="Keele B.F."/>
        </authorList>
    </citation>
    <scope>NUCLEOTIDE SEQUENCE [LARGE SCALE GENOMIC DNA]</scope>
    <source>
        <strain evidence="2 3">D13</strain>
    </source>
</reference>
<accession>A0A2P1PWS8</accession>
<dbReference type="AlphaFoldDB" id="A0A2P1PWS8"/>
<feature type="signal peptide" evidence="1">
    <location>
        <begin position="1"/>
        <end position="19"/>
    </location>
</feature>
<keyword evidence="3" id="KW-1185">Reference proteome</keyword>
<dbReference type="Pfam" id="PF06834">
    <property type="entry name" value="TraU"/>
    <property type="match status" value="1"/>
</dbReference>
<keyword evidence="1" id="KW-0732">Signal</keyword>
<gene>
    <name evidence="2" type="ORF">C7S18_20050</name>
</gene>
<protein>
    <submittedName>
        <fullName evidence="2">Conjugal transfer protein TraU</fullName>
    </submittedName>
</protein>
<sequence length="345" mass="37314">MSRFVLLLCCLFFTPWAAAESGEDSATCNDAGLFDEGGIFSKVCWSCFYPITIAGQATTDGSVPITHASPTCTCPGRLGGTPTPGVTAGMWQPMRVVELVRSGKGCSPTLGSDFELFDEGSPYGAMLQGGGARETEDADEAGSFYNFHIIRFPVGQITDMLTDSVCAAEMGSTDADMLYASELDPTWNNEELSMFTTPEAALFANPIAQAACMADAVAASVWQPIPGLFWCAGSWGHMYPFSGLSGKDSEPAAASLAATRAMAMMHRRGMALLTQSDRAVCRDIPWVTIPRNQYKLQTIHPIAETKGNHWIGATTFRWGEWRNVPAVGEDFVFLVWNFQECCVNL</sequence>
<dbReference type="RefSeq" id="WP_106893239.1">
    <property type="nucleotide sequence ID" value="NZ_CP027860.1"/>
</dbReference>
<dbReference type="KEGG" id="xba:C7S18_20050"/>
<proteinExistence type="predicted"/>
<dbReference type="InterPro" id="IPR009649">
    <property type="entry name" value="TraU"/>
</dbReference>
<dbReference type="Proteomes" id="UP000241074">
    <property type="component" value="Chromosome"/>
</dbReference>
<evidence type="ECO:0000256" key="1">
    <source>
        <dbReference type="SAM" id="SignalP"/>
    </source>
</evidence>
<reference evidence="2 3" key="1">
    <citation type="submission" date="2018-03" db="EMBL/GenBank/DDBJ databases">
        <title>Ahniella affigens gen. nov., sp. nov., a gammaproteobacterium isolated from sandy soil near a stream.</title>
        <authorList>
            <person name="Ko Y."/>
            <person name="Kim J.-H."/>
        </authorList>
    </citation>
    <scope>NUCLEOTIDE SEQUENCE [LARGE SCALE GENOMIC DNA]</scope>
    <source>
        <strain evidence="2 3">D13</strain>
    </source>
</reference>
<name>A0A2P1PWS8_9GAMM</name>
<feature type="chain" id="PRO_5015150665" evidence="1">
    <location>
        <begin position="20"/>
        <end position="345"/>
    </location>
</feature>
<dbReference type="EMBL" id="CP027860">
    <property type="protein sequence ID" value="AVP99321.1"/>
    <property type="molecule type" value="Genomic_DNA"/>
</dbReference>
<dbReference type="OrthoDB" id="9788211at2"/>
<evidence type="ECO:0000313" key="2">
    <source>
        <dbReference type="EMBL" id="AVP99321.1"/>
    </source>
</evidence>
<organism evidence="2 3">
    <name type="scientific">Ahniella affigens</name>
    <dbReference type="NCBI Taxonomy" id="2021234"/>
    <lineage>
        <taxon>Bacteria</taxon>
        <taxon>Pseudomonadati</taxon>
        <taxon>Pseudomonadota</taxon>
        <taxon>Gammaproteobacteria</taxon>
        <taxon>Lysobacterales</taxon>
        <taxon>Rhodanobacteraceae</taxon>
        <taxon>Ahniella</taxon>
    </lineage>
</organism>